<protein>
    <submittedName>
        <fullName evidence="4">RING-type domain-containing protein</fullName>
    </submittedName>
</protein>
<dbReference type="AlphaFoldDB" id="A0A0N4V471"/>
<keyword evidence="3" id="KW-1185">Reference proteome</keyword>
<feature type="region of interest" description="Disordered" evidence="1">
    <location>
        <begin position="532"/>
        <end position="584"/>
    </location>
</feature>
<evidence type="ECO:0000313" key="3">
    <source>
        <dbReference type="Proteomes" id="UP000274131"/>
    </source>
</evidence>
<feature type="compositionally biased region" description="Basic residues" evidence="1">
    <location>
        <begin position="1085"/>
        <end position="1096"/>
    </location>
</feature>
<feature type="region of interest" description="Disordered" evidence="1">
    <location>
        <begin position="667"/>
        <end position="834"/>
    </location>
</feature>
<feature type="region of interest" description="Disordered" evidence="1">
    <location>
        <begin position="935"/>
        <end position="1096"/>
    </location>
</feature>
<sequence length="1096" mass="122652">MKLLFQDVVVCPESFFRFCGSLSDSNDALFYPSALSFFVVILKNNTRLVMDVRPIQEKVLKAVENEIQDALGTNVNLAAQWITAVGLADSNCTFAMNTEWYKPSLIITGLLYHDRGAGLRKWVQEYADDASKDDFLKFLWDFVQDTKEHFDEISSGLFARISAAPPKSTVYWLHGAYSVFSSAEQLFSVVRSKTNSKGSRHDAEVECHRRASSNLALYSRLVLFMMDYDVLPESVNYGNVKSKLRQDIEERYSRVSSSGKQLFIHELIEEIKRFGKDEGFWVNEDPTSLYPPKTLLHLLEPILALQITYAAKLKLMGYFFLDYDSVTNKETFARFRYTFLVNDVYLADQIVSRHKADCTENISFLLELFYDKICLKCLGEHVDECDGPRPVSLEPADNPTPEMKDEKWKNVCDQWAKRFIRDIPRFQSDHLQLTAAEKCRNGELTYITGPRIRRRTTLHETLAEFRSAIELRKRRAETSELSPERKIMHLSGSDTILSPTYRKPSPVGDKDAMQLERILPKENLERVRRILQTPPSARRLDRFSTTGSPRSLESTPEPMPVPQPTSILKSGAKRRLHKDSETGIQPRLRFTLPDLDLDRFIAGSEQTADTIGERSLEVQSENELLESQVSIEKEKENQLDLVPENPDEVAQEQTSEITETFEGVEANDASSFADFEEKAPFPGGSTPLKTKRISKESSYEITVGIPLGNVSEGTGGCNEPKTAVNERPSKDSEGTDVARESVLEKPNRRKPHRPSRDVPALSTPELTSKSFSPRIPSRSIKRTRRATSEDPIDSPAFSTRMRSKKRLVASDDESVPSSETRRLPTSAGKNTVATTSEVVKGVEGNSMEFQFRSSLAREEVSLNESGKNYVGLKPEEPSGVASVNQLARVENAFEIAPKDPVVSVGPEGEIRIDSAPRIQRIKKTSEETLVALATSVENSTVNEGSSSCRLSAGASSVEDSEKPDAAKKPGTEKRKRGRPSSPSRTTRSVSVSSTASAPETTPRRSSSRIATRSTERTRRAISEGPADSPAVSTTKGRKKRLAASDDESSSSSEPRKSRIRAGRKTINQVLTTIEEEKPVPVRSSSRTRKTPTRYLP</sequence>
<organism evidence="4">
    <name type="scientific">Enterobius vermicularis</name>
    <name type="common">Human pinworm</name>
    <dbReference type="NCBI Taxonomy" id="51028"/>
    <lineage>
        <taxon>Eukaryota</taxon>
        <taxon>Metazoa</taxon>
        <taxon>Ecdysozoa</taxon>
        <taxon>Nematoda</taxon>
        <taxon>Chromadorea</taxon>
        <taxon>Rhabditida</taxon>
        <taxon>Spirurina</taxon>
        <taxon>Oxyuridomorpha</taxon>
        <taxon>Oxyuroidea</taxon>
        <taxon>Oxyuridae</taxon>
        <taxon>Enterobius</taxon>
    </lineage>
</organism>
<dbReference type="WBParaSite" id="EVEC_0000488401-mRNA-1">
    <property type="protein sequence ID" value="EVEC_0000488401-mRNA-1"/>
    <property type="gene ID" value="EVEC_0000488401"/>
</dbReference>
<evidence type="ECO:0000256" key="1">
    <source>
        <dbReference type="SAM" id="MobiDB-lite"/>
    </source>
</evidence>
<feature type="compositionally biased region" description="Low complexity" evidence="1">
    <location>
        <begin position="979"/>
        <end position="1012"/>
    </location>
</feature>
<dbReference type="STRING" id="51028.A0A0N4V471"/>
<gene>
    <name evidence="2" type="ORF">EVEC_LOCUS4592</name>
</gene>
<dbReference type="OrthoDB" id="20729at2759"/>
<evidence type="ECO:0000313" key="4">
    <source>
        <dbReference type="WBParaSite" id="EVEC_0000488401-mRNA-1"/>
    </source>
</evidence>
<name>A0A0N4V471_ENTVE</name>
<feature type="compositionally biased region" description="Low complexity" evidence="1">
    <location>
        <begin position="944"/>
        <end position="956"/>
    </location>
</feature>
<dbReference type="EMBL" id="UXUI01007901">
    <property type="protein sequence ID" value="VDD89841.1"/>
    <property type="molecule type" value="Genomic_DNA"/>
</dbReference>
<reference evidence="2 3" key="2">
    <citation type="submission" date="2018-10" db="EMBL/GenBank/DDBJ databases">
        <authorList>
            <consortium name="Pathogen Informatics"/>
        </authorList>
    </citation>
    <scope>NUCLEOTIDE SEQUENCE [LARGE SCALE GENOMIC DNA]</scope>
</reference>
<reference evidence="4" key="1">
    <citation type="submission" date="2017-02" db="UniProtKB">
        <authorList>
            <consortium name="WormBaseParasite"/>
        </authorList>
    </citation>
    <scope>IDENTIFICATION</scope>
</reference>
<feature type="compositionally biased region" description="Basic and acidic residues" evidence="1">
    <location>
        <begin position="959"/>
        <end position="972"/>
    </location>
</feature>
<feature type="compositionally biased region" description="Basic and acidic residues" evidence="1">
    <location>
        <begin position="727"/>
        <end position="746"/>
    </location>
</feature>
<proteinExistence type="predicted"/>
<feature type="compositionally biased region" description="Polar residues" evidence="1">
    <location>
        <begin position="543"/>
        <end position="554"/>
    </location>
</feature>
<dbReference type="Proteomes" id="UP000274131">
    <property type="component" value="Unassembled WGS sequence"/>
</dbReference>
<evidence type="ECO:0000313" key="2">
    <source>
        <dbReference type="EMBL" id="VDD89841.1"/>
    </source>
</evidence>
<accession>A0A0N4V471</accession>